<dbReference type="InterPro" id="IPR028923">
    <property type="entry name" value="SAICAR_synt/ADE2_N"/>
</dbReference>
<evidence type="ECO:0000256" key="3">
    <source>
        <dbReference type="ARBA" id="ARBA00022598"/>
    </source>
</evidence>
<dbReference type="UniPathway" id="UPA00074">
    <property type="reaction ID" value="UER00131"/>
</dbReference>
<dbReference type="GO" id="GO:0005524">
    <property type="term" value="F:ATP binding"/>
    <property type="evidence" value="ECO:0007669"/>
    <property type="project" value="UniProtKB-KW"/>
</dbReference>
<evidence type="ECO:0000256" key="2">
    <source>
        <dbReference type="ARBA" id="ARBA00010190"/>
    </source>
</evidence>
<comment type="caution">
    <text evidence="10">The sequence shown here is derived from an EMBL/GenBank/DDBJ whole genome shotgun (WGS) entry which is preliminary data.</text>
</comment>
<dbReference type="PANTHER" id="PTHR43700">
    <property type="entry name" value="PHOSPHORIBOSYLAMINOIMIDAZOLE-SUCCINOCARBOXAMIDE SYNTHASE"/>
    <property type="match status" value="1"/>
</dbReference>
<evidence type="ECO:0000313" key="10">
    <source>
        <dbReference type="EMBL" id="PWS33568.1"/>
    </source>
</evidence>
<dbReference type="CDD" id="cd01414">
    <property type="entry name" value="SAICAR_synt_Sc"/>
    <property type="match status" value="1"/>
</dbReference>
<dbReference type="Gene3D" id="3.30.200.20">
    <property type="entry name" value="Phosphorylase Kinase, domain 1"/>
    <property type="match status" value="1"/>
</dbReference>
<comment type="pathway">
    <text evidence="1 8">Purine metabolism; IMP biosynthesis via de novo pathway; 5-amino-1-(5-phospho-D-ribosyl)imidazole-4-carboxamide from 5-amino-1-(5-phospho-D-ribosyl)imidazole-4-carboxylate: step 1/2.</text>
</comment>
<dbReference type="OrthoDB" id="9801549at2"/>
<name>A0A317F7Q4_9SPHI</name>
<keyword evidence="4 8" id="KW-0547">Nucleotide-binding</keyword>
<evidence type="ECO:0000256" key="8">
    <source>
        <dbReference type="HAMAP-Rule" id="MF_00137"/>
    </source>
</evidence>
<comment type="catalytic activity">
    <reaction evidence="7 8">
        <text>5-amino-1-(5-phospho-D-ribosyl)imidazole-4-carboxylate + L-aspartate + ATP = (2S)-2-[5-amino-1-(5-phospho-beta-D-ribosyl)imidazole-4-carboxamido]succinate + ADP + phosphate + 2 H(+)</text>
        <dbReference type="Rhea" id="RHEA:22628"/>
        <dbReference type="ChEBI" id="CHEBI:15378"/>
        <dbReference type="ChEBI" id="CHEBI:29991"/>
        <dbReference type="ChEBI" id="CHEBI:30616"/>
        <dbReference type="ChEBI" id="CHEBI:43474"/>
        <dbReference type="ChEBI" id="CHEBI:58443"/>
        <dbReference type="ChEBI" id="CHEBI:77657"/>
        <dbReference type="ChEBI" id="CHEBI:456216"/>
        <dbReference type="EC" id="6.3.2.6"/>
    </reaction>
</comment>
<dbReference type="RefSeq" id="WP_109928152.1">
    <property type="nucleotide sequence ID" value="NZ_QGNY01000001.1"/>
</dbReference>
<dbReference type="Proteomes" id="UP000245391">
    <property type="component" value="Unassembled WGS sequence"/>
</dbReference>
<gene>
    <name evidence="8" type="primary">purC</name>
    <name evidence="10" type="ORF">DF947_02805</name>
</gene>
<dbReference type="SUPFAM" id="SSF56104">
    <property type="entry name" value="SAICAR synthase-like"/>
    <property type="match status" value="1"/>
</dbReference>
<keyword evidence="11" id="KW-1185">Reference proteome</keyword>
<dbReference type="NCBIfam" id="NF009251">
    <property type="entry name" value="PRK12607.1"/>
    <property type="match status" value="1"/>
</dbReference>
<evidence type="ECO:0000256" key="4">
    <source>
        <dbReference type="ARBA" id="ARBA00022741"/>
    </source>
</evidence>
<dbReference type="AlphaFoldDB" id="A0A317F7Q4"/>
<organism evidence="10 11">
    <name type="scientific">Pedobacter paludis</name>
    <dbReference type="NCBI Taxonomy" id="2203212"/>
    <lineage>
        <taxon>Bacteria</taxon>
        <taxon>Pseudomonadati</taxon>
        <taxon>Bacteroidota</taxon>
        <taxon>Sphingobacteriia</taxon>
        <taxon>Sphingobacteriales</taxon>
        <taxon>Sphingobacteriaceae</taxon>
        <taxon>Pedobacter</taxon>
    </lineage>
</organism>
<dbReference type="Gene3D" id="3.30.470.20">
    <property type="entry name" value="ATP-grasp fold, B domain"/>
    <property type="match status" value="1"/>
</dbReference>
<dbReference type="Pfam" id="PF01259">
    <property type="entry name" value="SAICAR_synt"/>
    <property type="match status" value="1"/>
</dbReference>
<dbReference type="EC" id="6.3.2.6" evidence="8"/>
<dbReference type="GO" id="GO:0004639">
    <property type="term" value="F:phosphoribosylaminoimidazolesuccinocarboxamide synthase activity"/>
    <property type="evidence" value="ECO:0007669"/>
    <property type="project" value="UniProtKB-UniRule"/>
</dbReference>
<comment type="similarity">
    <text evidence="2 8">Belongs to the SAICAR synthetase family.</text>
</comment>
<evidence type="ECO:0000256" key="7">
    <source>
        <dbReference type="ARBA" id="ARBA00048475"/>
    </source>
</evidence>
<protein>
    <recommendedName>
        <fullName evidence="8">Phosphoribosylaminoimidazole-succinocarboxamide synthase</fullName>
        <ecNumber evidence="8">6.3.2.6</ecNumber>
    </recommendedName>
    <alternativeName>
        <fullName evidence="8">SAICAR synthetase</fullName>
    </alternativeName>
</protein>
<dbReference type="GO" id="GO:0006189">
    <property type="term" value="P:'de novo' IMP biosynthetic process"/>
    <property type="evidence" value="ECO:0007669"/>
    <property type="project" value="UniProtKB-UniRule"/>
</dbReference>
<dbReference type="FunFam" id="3.30.200.20:FF:000199">
    <property type="entry name" value="Phosphoribosylaminoimidazole-succinocarboxamide synthase"/>
    <property type="match status" value="1"/>
</dbReference>
<evidence type="ECO:0000259" key="9">
    <source>
        <dbReference type="Pfam" id="PF01259"/>
    </source>
</evidence>
<evidence type="ECO:0000313" key="11">
    <source>
        <dbReference type="Proteomes" id="UP000245391"/>
    </source>
</evidence>
<reference evidence="11" key="1">
    <citation type="submission" date="2018-05" db="EMBL/GenBank/DDBJ databases">
        <title>Pedobacter paludis sp. nov., isolated from wetland soil.</title>
        <authorList>
            <person name="Zhang Y."/>
        </authorList>
    </citation>
    <scope>NUCLEOTIDE SEQUENCE [LARGE SCALE GENOMIC DNA]</scope>
    <source>
        <strain evidence="11">R-8</strain>
    </source>
</reference>
<sequence>MKALKETHFNFPNQSNYYKGKVRDVYTIADKLMVMIVSDRISAFDVVLPEAIPFKGQVLNQIAAKFLSATEDIVPNWVLDIPDPMVTIGRICEPFKVEMVIRGYLAGHAWREYSAGKRTVCGVSLPDGLKENDKLPKPIITPTTKASVGHDEDISKEDILAKGIVSLADYEKLEEYTFAVYQRGTEIAAKSGLILVDTKYEFGKADGVIYLIDEIHTPDSSRYFYAEGYQERQNNNEPQKQLSKEFVRKWLIENGFQGKDGQTIPEMTEEIIHSISERYIELYEQIVGEKFVKADADSISSRIENNVLTAIEKL</sequence>
<dbReference type="EMBL" id="QGNY01000001">
    <property type="protein sequence ID" value="PWS33568.1"/>
    <property type="molecule type" value="Genomic_DNA"/>
</dbReference>
<dbReference type="NCBIfam" id="NF010568">
    <property type="entry name" value="PRK13961.1"/>
    <property type="match status" value="1"/>
</dbReference>
<dbReference type="GO" id="GO:0005737">
    <property type="term" value="C:cytoplasm"/>
    <property type="evidence" value="ECO:0007669"/>
    <property type="project" value="TreeGrafter"/>
</dbReference>
<accession>A0A317F7Q4</accession>
<keyword evidence="5 8" id="KW-0658">Purine biosynthesis</keyword>
<dbReference type="PANTHER" id="PTHR43700:SF1">
    <property type="entry name" value="PHOSPHORIBOSYLAMINOIMIDAZOLE-SUCCINOCARBOXAMIDE SYNTHASE"/>
    <property type="match status" value="1"/>
</dbReference>
<keyword evidence="6 8" id="KW-0067">ATP-binding</keyword>
<dbReference type="InterPro" id="IPR018236">
    <property type="entry name" value="SAICAR_synthetase_CS"/>
</dbReference>
<dbReference type="HAMAP" id="MF_00137">
    <property type="entry name" value="SAICAR_synth"/>
    <property type="match status" value="1"/>
</dbReference>
<dbReference type="PROSITE" id="PS01058">
    <property type="entry name" value="SAICAR_SYNTHETASE_2"/>
    <property type="match status" value="1"/>
</dbReference>
<proteinExistence type="inferred from homology"/>
<evidence type="ECO:0000256" key="6">
    <source>
        <dbReference type="ARBA" id="ARBA00022840"/>
    </source>
</evidence>
<keyword evidence="3 8" id="KW-0436">Ligase</keyword>
<evidence type="ECO:0000256" key="5">
    <source>
        <dbReference type="ARBA" id="ARBA00022755"/>
    </source>
</evidence>
<evidence type="ECO:0000256" key="1">
    <source>
        <dbReference type="ARBA" id="ARBA00004672"/>
    </source>
</evidence>
<dbReference type="FunFam" id="3.30.470.20:FF:000015">
    <property type="entry name" value="Phosphoribosylaminoimidazole-succinocarboxamide synthase"/>
    <property type="match status" value="1"/>
</dbReference>
<feature type="domain" description="SAICAR synthetase/ADE2 N-terminal" evidence="9">
    <location>
        <begin position="17"/>
        <end position="255"/>
    </location>
</feature>